<feature type="compositionally biased region" description="Acidic residues" evidence="6">
    <location>
        <begin position="184"/>
        <end position="217"/>
    </location>
</feature>
<dbReference type="InterPro" id="IPR016177">
    <property type="entry name" value="DNA-bd_dom_sf"/>
</dbReference>
<reference evidence="9" key="2">
    <citation type="submission" date="2024-10" db="UniProtKB">
        <authorList>
            <consortium name="EnsemblProtists"/>
        </authorList>
    </citation>
    <scope>IDENTIFICATION</scope>
</reference>
<feature type="domain" description="AP2/ERF" evidence="8">
    <location>
        <begin position="126"/>
        <end position="184"/>
    </location>
</feature>
<evidence type="ECO:0000313" key="9">
    <source>
        <dbReference type="EnsemblProtists" id="EOD28286"/>
    </source>
</evidence>
<dbReference type="GO" id="GO:0005634">
    <property type="term" value="C:nucleus"/>
    <property type="evidence" value="ECO:0007669"/>
    <property type="project" value="UniProtKB-SubCell"/>
</dbReference>
<dbReference type="KEGG" id="ehx:EMIHUDRAFT_114210"/>
<dbReference type="SMART" id="SM00380">
    <property type="entry name" value="AP2"/>
    <property type="match status" value="4"/>
</dbReference>
<keyword evidence="2" id="KW-0805">Transcription regulation</keyword>
<feature type="region of interest" description="Disordered" evidence="6">
    <location>
        <begin position="625"/>
        <end position="680"/>
    </location>
</feature>
<feature type="compositionally biased region" description="Low complexity" evidence="6">
    <location>
        <begin position="306"/>
        <end position="315"/>
    </location>
</feature>
<dbReference type="PANTHER" id="PTHR31677:SF202">
    <property type="entry name" value="ETHYLENE-RESPONSIVE TRANSCRIPTION FACTOR 12"/>
    <property type="match status" value="1"/>
</dbReference>
<evidence type="ECO:0000259" key="8">
    <source>
        <dbReference type="PROSITE" id="PS51032"/>
    </source>
</evidence>
<feature type="compositionally biased region" description="Low complexity" evidence="6">
    <location>
        <begin position="1318"/>
        <end position="1343"/>
    </location>
</feature>
<dbReference type="InterPro" id="IPR000313">
    <property type="entry name" value="PWWP_dom"/>
</dbReference>
<keyword evidence="5" id="KW-0539">Nucleus</keyword>
<dbReference type="Gene3D" id="2.30.30.140">
    <property type="match status" value="2"/>
</dbReference>
<comment type="subcellular location">
    <subcellularLocation>
        <location evidence="1">Nucleus</location>
    </subcellularLocation>
</comment>
<evidence type="ECO:0000259" key="7">
    <source>
        <dbReference type="PROSITE" id="PS50812"/>
    </source>
</evidence>
<dbReference type="GO" id="GO:0003677">
    <property type="term" value="F:DNA binding"/>
    <property type="evidence" value="ECO:0007669"/>
    <property type="project" value="UniProtKB-KW"/>
</dbReference>
<keyword evidence="4" id="KW-0804">Transcription</keyword>
<dbReference type="PANTHER" id="PTHR31677">
    <property type="entry name" value="AP2 DOMAIN CLASS TRANSCRIPTION FACTOR"/>
    <property type="match status" value="1"/>
</dbReference>
<reference evidence="10" key="1">
    <citation type="journal article" date="2013" name="Nature">
        <title>Pan genome of the phytoplankton Emiliania underpins its global distribution.</title>
        <authorList>
            <person name="Read B.A."/>
            <person name="Kegel J."/>
            <person name="Klute M.J."/>
            <person name="Kuo A."/>
            <person name="Lefebvre S.C."/>
            <person name="Maumus F."/>
            <person name="Mayer C."/>
            <person name="Miller J."/>
            <person name="Monier A."/>
            <person name="Salamov A."/>
            <person name="Young J."/>
            <person name="Aguilar M."/>
            <person name="Claverie J.M."/>
            <person name="Frickenhaus S."/>
            <person name="Gonzalez K."/>
            <person name="Herman E.K."/>
            <person name="Lin Y.C."/>
            <person name="Napier J."/>
            <person name="Ogata H."/>
            <person name="Sarno A.F."/>
            <person name="Shmutz J."/>
            <person name="Schroeder D."/>
            <person name="de Vargas C."/>
            <person name="Verret F."/>
            <person name="von Dassow P."/>
            <person name="Valentin K."/>
            <person name="Van de Peer Y."/>
            <person name="Wheeler G."/>
            <person name="Dacks J.B."/>
            <person name="Delwiche C.F."/>
            <person name="Dyhrman S.T."/>
            <person name="Glockner G."/>
            <person name="John U."/>
            <person name="Richards T."/>
            <person name="Worden A.Z."/>
            <person name="Zhang X."/>
            <person name="Grigoriev I.V."/>
            <person name="Allen A.E."/>
            <person name="Bidle K."/>
            <person name="Borodovsky M."/>
            <person name="Bowler C."/>
            <person name="Brownlee C."/>
            <person name="Cock J.M."/>
            <person name="Elias M."/>
            <person name="Gladyshev V.N."/>
            <person name="Groth M."/>
            <person name="Guda C."/>
            <person name="Hadaegh A."/>
            <person name="Iglesias-Rodriguez M.D."/>
            <person name="Jenkins J."/>
            <person name="Jones B.M."/>
            <person name="Lawson T."/>
            <person name="Leese F."/>
            <person name="Lindquist E."/>
            <person name="Lobanov A."/>
            <person name="Lomsadze A."/>
            <person name="Malik S.B."/>
            <person name="Marsh M.E."/>
            <person name="Mackinder L."/>
            <person name="Mock T."/>
            <person name="Mueller-Roeber B."/>
            <person name="Pagarete A."/>
            <person name="Parker M."/>
            <person name="Probert I."/>
            <person name="Quesneville H."/>
            <person name="Raines C."/>
            <person name="Rensing S.A."/>
            <person name="Riano-Pachon D.M."/>
            <person name="Richier S."/>
            <person name="Rokitta S."/>
            <person name="Shiraiwa Y."/>
            <person name="Soanes D.M."/>
            <person name="van der Giezen M."/>
            <person name="Wahlund T.M."/>
            <person name="Williams B."/>
            <person name="Wilson W."/>
            <person name="Wolfe G."/>
            <person name="Wurch L.L."/>
        </authorList>
    </citation>
    <scope>NUCLEOTIDE SEQUENCE</scope>
</reference>
<feature type="compositionally biased region" description="Pro residues" evidence="6">
    <location>
        <begin position="1300"/>
        <end position="1317"/>
    </location>
</feature>
<feature type="region of interest" description="Disordered" evidence="6">
    <location>
        <begin position="1300"/>
        <end position="1402"/>
    </location>
</feature>
<evidence type="ECO:0000256" key="2">
    <source>
        <dbReference type="ARBA" id="ARBA00023015"/>
    </source>
</evidence>
<dbReference type="Pfam" id="PF00855">
    <property type="entry name" value="PWWP"/>
    <property type="match status" value="1"/>
</dbReference>
<dbReference type="InterPro" id="IPR036955">
    <property type="entry name" value="AP2/ERF_dom_sf"/>
</dbReference>
<feature type="compositionally biased region" description="Gly residues" evidence="6">
    <location>
        <begin position="1383"/>
        <end position="1394"/>
    </location>
</feature>
<feature type="compositionally biased region" description="Acidic residues" evidence="6">
    <location>
        <begin position="658"/>
        <end position="672"/>
    </location>
</feature>
<evidence type="ECO:0000256" key="1">
    <source>
        <dbReference type="ARBA" id="ARBA00004123"/>
    </source>
</evidence>
<feature type="compositionally biased region" description="Acidic residues" evidence="6">
    <location>
        <begin position="1067"/>
        <end position="1087"/>
    </location>
</feature>
<evidence type="ECO:0000256" key="4">
    <source>
        <dbReference type="ARBA" id="ARBA00023163"/>
    </source>
</evidence>
<feature type="compositionally biased region" description="Acidic residues" evidence="6">
    <location>
        <begin position="854"/>
        <end position="885"/>
    </location>
</feature>
<dbReference type="SMART" id="SM00333">
    <property type="entry name" value="TUDOR"/>
    <property type="match status" value="2"/>
</dbReference>
<dbReference type="GO" id="GO:0003700">
    <property type="term" value="F:DNA-binding transcription factor activity"/>
    <property type="evidence" value="ECO:0007669"/>
    <property type="project" value="InterPro"/>
</dbReference>
<dbReference type="PaxDb" id="2903-EOD28286"/>
<evidence type="ECO:0000256" key="6">
    <source>
        <dbReference type="SAM" id="MobiDB-lite"/>
    </source>
</evidence>
<dbReference type="SUPFAM" id="SSF63748">
    <property type="entry name" value="Tudor/PWWP/MBT"/>
    <property type="match status" value="1"/>
</dbReference>
<dbReference type="SUPFAM" id="SSF54171">
    <property type="entry name" value="DNA-binding domain"/>
    <property type="match status" value="9"/>
</dbReference>
<sequence>MVYLGSFATAVEAAVAYARAVGEYQPPAPPTVATEAEGLRLHLSSSSNTGYTGVFQHASGHRSRFQAQHRVGGRKVSLGYFDSAVEAAVAYARAARGYQPPAQPPPTVATEAEGLRLHLSSSNATGYIGVNKHRSSCRFWAQHRAGGRQVSLGSFDTAVEAAVAYERAVGQAEAAGAAAAVSAEEGDEAGGEEEGGEEEGGEEEGGEEEGGEEEGGEESGWSGGGEEESHFQVGGRVAVQYSDGALYPGEIVGFDGASSLYSVQCDDGELLEDVSLHEMLREAGEGEWEEQERASGEGMEAEEAEAAAGSAGSTASPPPPPPPTHREAAPAAPLVTEAEGLRLHLSSSSSTGYRGVYEHSGRYQAKRWVDGKEVYLGSFATAVEAAVAYARAVGEYQPPPAPPTVAAEAEGLRLHLSSSNSIGYKNVRENGARFKAEARVDGKRVCFGTFATAVEAAVAYARAVGQAEVAGAGGPARAAALAGEAEAGETEEEEAAEAREMEAMEAEEAEEATAAAAAAAEGAEGAPEEEEAAEAAGTAAVSAAAPLATEAEGLRLHLSSSNATGYRGVCADRSRYQAKHRAGERMVYLGTFATAVEAAVAYARAVGEAEAAGAGGPARAAAAAGDAEAGEAMEAAEAREMEAMEAEEAEEAAAAAAAEEEEGAEGAPEEEEAAKAAGTAAVSAAAPLATEAEGLRLHLSSSNATGYRGVREHSGRYQAKHRAGERMVYLGTFATAVEAAVAYARAAGEYQPPAPPTVATEAEGLRLHVSSITSTGYKGVHADRSRYQATHSVGGKQVYLGSFATAVEAAVAYARAVGEAEAAGAGGPARAAAAAGDAEAGEAMEAAEAREMEAMEAEEAEEAAAAAEEEEEEGAEGAPEEEEAAEAAGTAAVSAAAPLATEAEGLRLHLSSSNATGYRGVREHSGRYQAKRGGDCKEVYLGNFATAVEAAVAYARAVGEYQPPAPPTVATEAEGLRLHVSSITSTGYKGVHADRSRFRAEARVGGKQVYLGTFATAVEAAVAYARAVGQAEAAGAGGPARAAALAGEAEAGETEEEEAAEAREMEAMEAEEAEEAAAAAAEEEEDVPPQAEGLRLHLSGCTGSAGLAAGSPCWAKLRDSPWWPAVIRAEEEGESVRVHFYGTGNVASLERASCIKPLREDERLFDATRWGKEFGRPKWKHLRAPFASAVAQALEVEAALPHAPPGALSRGPAGSSADNARRCDERPPKRRRTSAAQEAVQMVADLETADVELDAPLVRRCAVTLDRCLPSRANRGAAPPRLGIGDGWAASAASSWVSLAPPPPPSTLTPPPPPPPCAALAASEPWRLPSARAPRDGGAAPAPLEQQRHRSRLRVQASVGPLSGAAQGGRAAAAPRPLRHRGGGGGVRAGGRGGRLQWVHPA</sequence>
<feature type="compositionally biased region" description="Low complexity" evidence="6">
    <location>
        <begin position="625"/>
        <end position="635"/>
    </location>
</feature>
<dbReference type="InterPro" id="IPR002999">
    <property type="entry name" value="Tudor"/>
</dbReference>
<dbReference type="RefSeq" id="XP_005780715.1">
    <property type="nucleotide sequence ID" value="XM_005780658.1"/>
</dbReference>
<protein>
    <recommendedName>
        <fullName evidence="11">PWWP domain-containing protein</fullName>
    </recommendedName>
</protein>
<proteinExistence type="predicted"/>
<keyword evidence="3" id="KW-0238">DNA-binding</keyword>
<dbReference type="GeneID" id="17273831"/>
<dbReference type="Gene3D" id="3.30.730.10">
    <property type="entry name" value="AP2/ERF domain"/>
    <property type="match status" value="9"/>
</dbReference>
<accession>A0A0D3JXQ1</accession>
<feature type="region of interest" description="Disordered" evidence="6">
    <location>
        <begin position="483"/>
        <end position="539"/>
    </location>
</feature>
<feature type="region of interest" description="Disordered" evidence="6">
    <location>
        <begin position="836"/>
        <end position="894"/>
    </location>
</feature>
<evidence type="ECO:0000256" key="3">
    <source>
        <dbReference type="ARBA" id="ARBA00023125"/>
    </source>
</evidence>
<feature type="domain" description="AP2/ERF" evidence="8">
    <location>
        <begin position="352"/>
        <end position="408"/>
    </location>
</feature>
<dbReference type="PROSITE" id="PS50812">
    <property type="entry name" value="PWWP"/>
    <property type="match status" value="1"/>
</dbReference>
<feature type="domain" description="AP2/ERF" evidence="8">
    <location>
        <begin position="706"/>
        <end position="761"/>
    </location>
</feature>
<organism evidence="9 10">
    <name type="scientific">Emiliania huxleyi (strain CCMP1516)</name>
    <dbReference type="NCBI Taxonomy" id="280463"/>
    <lineage>
        <taxon>Eukaryota</taxon>
        <taxon>Haptista</taxon>
        <taxon>Haptophyta</taxon>
        <taxon>Prymnesiophyceae</taxon>
        <taxon>Isochrysidales</taxon>
        <taxon>Noelaerhabdaceae</taxon>
        <taxon>Emiliania</taxon>
    </lineage>
</organism>
<evidence type="ECO:0000256" key="5">
    <source>
        <dbReference type="ARBA" id="ARBA00023242"/>
    </source>
</evidence>
<feature type="compositionally biased region" description="Low complexity" evidence="6">
    <location>
        <begin position="512"/>
        <end position="525"/>
    </location>
</feature>
<feature type="region of interest" description="Disordered" evidence="6">
    <location>
        <begin position="1044"/>
        <end position="1090"/>
    </location>
</feature>
<dbReference type="HOGENOM" id="CLU_254261_0_0_1"/>
<dbReference type="CDD" id="cd05162">
    <property type="entry name" value="PWWP"/>
    <property type="match status" value="1"/>
</dbReference>
<feature type="region of interest" description="Disordered" evidence="6">
    <location>
        <begin position="283"/>
        <end position="329"/>
    </location>
</feature>
<feature type="domain" description="PWWP" evidence="7">
    <location>
        <begin position="1109"/>
        <end position="1152"/>
    </location>
</feature>
<feature type="compositionally biased region" description="Acidic residues" evidence="6">
    <location>
        <begin position="1050"/>
        <end position="1059"/>
    </location>
</feature>
<dbReference type="InterPro" id="IPR001471">
    <property type="entry name" value="AP2/ERF_dom"/>
</dbReference>
<name>A0A0D3JXQ1_EMIH1</name>
<dbReference type="Proteomes" id="UP000013827">
    <property type="component" value="Unassembled WGS sequence"/>
</dbReference>
<feature type="compositionally biased region" description="Low complexity" evidence="6">
    <location>
        <begin position="1364"/>
        <end position="1376"/>
    </location>
</feature>
<feature type="compositionally biased region" description="Low complexity" evidence="6">
    <location>
        <begin position="836"/>
        <end position="846"/>
    </location>
</feature>
<feature type="region of interest" description="Disordered" evidence="6">
    <location>
        <begin position="1202"/>
        <end position="1236"/>
    </location>
</feature>
<feature type="region of interest" description="Disordered" evidence="6">
    <location>
        <begin position="176"/>
        <end position="231"/>
    </location>
</feature>
<dbReference type="PROSITE" id="PS51032">
    <property type="entry name" value="AP2_ERF"/>
    <property type="match status" value="3"/>
</dbReference>
<evidence type="ECO:0000313" key="10">
    <source>
        <dbReference type="Proteomes" id="UP000013827"/>
    </source>
</evidence>
<feature type="compositionally biased region" description="Acidic residues" evidence="6">
    <location>
        <begin position="486"/>
        <end position="495"/>
    </location>
</feature>
<keyword evidence="10" id="KW-1185">Reference proteome</keyword>
<dbReference type="EnsemblProtists" id="EOD28286">
    <property type="protein sequence ID" value="EOD28286"/>
    <property type="gene ID" value="EMIHUDRAFT_114210"/>
</dbReference>
<evidence type="ECO:0008006" key="11">
    <source>
        <dbReference type="Google" id="ProtNLM"/>
    </source>
</evidence>